<proteinExistence type="predicted"/>
<organism evidence="8 9">
    <name type="scientific">Mariniflexile jejuense</name>
    <dbReference type="NCBI Taxonomy" id="1173582"/>
    <lineage>
        <taxon>Bacteria</taxon>
        <taxon>Pseudomonadati</taxon>
        <taxon>Bacteroidota</taxon>
        <taxon>Flavobacteriia</taxon>
        <taxon>Flavobacteriales</taxon>
        <taxon>Flavobacteriaceae</taxon>
        <taxon>Mariniflexile</taxon>
    </lineage>
</organism>
<sequence length="437" mass="49019">MNHLPLIIKREYLTKVRNKSFIVMTFMSPIIMIVLISVVAYLSQLNNDKVRTIAIFDESGLIKDAFESTEHTTYNVLENMTFNDAKALVKETNAYGLLYVDKVSDVTNIKNHIKFYSEESPSLSLISDLESKLEHKLTDINLQNNGVDVVKINASKISVNIAQESFAGEKTSKIDSVMKLAFGGVAGYLLFMFIIIYGNMIMRSVIEEKTSRIIEVIISSVKPIQLMLGKIIGTSLAGITQFVVWLIIGGVLLTVVSIIFGIDMSQVQTPQKEMMEQAMANPELSMQVQDLITAFYNLPLANLIIAFILFFIGGYLLYSSLYAAIGAAVDNETDTQQFMMPIIMPLILAVYIGFFTVIEDPHGTVSTVFSFIPLTSPVVMLMRIPFGVPIWQQVVALLLLIANFMLTVWFAAKIYRVGILMYGKKPSYKELIKWIKY</sequence>
<name>A0ABW3JLT7_9FLAO</name>
<evidence type="ECO:0000313" key="8">
    <source>
        <dbReference type="EMBL" id="MFD0991246.1"/>
    </source>
</evidence>
<comment type="subcellular location">
    <subcellularLocation>
        <location evidence="1">Cell membrane</location>
        <topology evidence="1">Multi-pass membrane protein</topology>
    </subcellularLocation>
</comment>
<evidence type="ECO:0000256" key="2">
    <source>
        <dbReference type="ARBA" id="ARBA00022475"/>
    </source>
</evidence>
<dbReference type="InterPro" id="IPR051449">
    <property type="entry name" value="ABC-2_transporter_component"/>
</dbReference>
<feature type="transmembrane region" description="Helical" evidence="6">
    <location>
        <begin position="365"/>
        <end position="384"/>
    </location>
</feature>
<dbReference type="Proteomes" id="UP001597061">
    <property type="component" value="Unassembled WGS sequence"/>
</dbReference>
<keyword evidence="9" id="KW-1185">Reference proteome</keyword>
<keyword evidence="4 6" id="KW-1133">Transmembrane helix</keyword>
<feature type="transmembrane region" description="Helical" evidence="6">
    <location>
        <begin position="390"/>
        <end position="412"/>
    </location>
</feature>
<feature type="transmembrane region" description="Helical" evidence="6">
    <location>
        <begin position="21"/>
        <end position="42"/>
    </location>
</feature>
<feature type="transmembrane region" description="Helical" evidence="6">
    <location>
        <begin position="338"/>
        <end position="358"/>
    </location>
</feature>
<dbReference type="Pfam" id="PF12698">
    <property type="entry name" value="ABC2_membrane_3"/>
    <property type="match status" value="1"/>
</dbReference>
<evidence type="ECO:0000256" key="4">
    <source>
        <dbReference type="ARBA" id="ARBA00022989"/>
    </source>
</evidence>
<evidence type="ECO:0000313" key="9">
    <source>
        <dbReference type="Proteomes" id="UP001597061"/>
    </source>
</evidence>
<comment type="caution">
    <text evidence="8">The sequence shown here is derived from an EMBL/GenBank/DDBJ whole genome shotgun (WGS) entry which is preliminary data.</text>
</comment>
<dbReference type="Gene3D" id="3.40.190.10">
    <property type="entry name" value="Periplasmic binding protein-like II"/>
    <property type="match status" value="1"/>
</dbReference>
<keyword evidence="2" id="KW-1003">Cell membrane</keyword>
<dbReference type="PANTHER" id="PTHR30294:SF29">
    <property type="entry name" value="MULTIDRUG ABC TRANSPORTER PERMEASE YBHS-RELATED"/>
    <property type="match status" value="1"/>
</dbReference>
<evidence type="ECO:0000259" key="7">
    <source>
        <dbReference type="Pfam" id="PF12698"/>
    </source>
</evidence>
<gene>
    <name evidence="8" type="ORF">ACFQ1R_14155</name>
</gene>
<feature type="transmembrane region" description="Helical" evidence="6">
    <location>
        <begin position="242"/>
        <end position="262"/>
    </location>
</feature>
<keyword evidence="3 6" id="KW-0812">Transmembrane</keyword>
<protein>
    <submittedName>
        <fullName evidence="8">ABC transporter permease</fullName>
    </submittedName>
</protein>
<feature type="domain" description="ABC-2 type transporter transmembrane" evidence="7">
    <location>
        <begin position="19"/>
        <end position="412"/>
    </location>
</feature>
<evidence type="ECO:0000256" key="3">
    <source>
        <dbReference type="ARBA" id="ARBA00022692"/>
    </source>
</evidence>
<evidence type="ECO:0000256" key="1">
    <source>
        <dbReference type="ARBA" id="ARBA00004651"/>
    </source>
</evidence>
<dbReference type="RefSeq" id="WP_379926928.1">
    <property type="nucleotide sequence ID" value="NZ_JBHTJI010000042.1"/>
</dbReference>
<dbReference type="EMBL" id="JBHTJI010000042">
    <property type="protein sequence ID" value="MFD0991246.1"/>
    <property type="molecule type" value="Genomic_DNA"/>
</dbReference>
<evidence type="ECO:0000256" key="5">
    <source>
        <dbReference type="ARBA" id="ARBA00023136"/>
    </source>
</evidence>
<dbReference type="PANTHER" id="PTHR30294">
    <property type="entry name" value="MEMBRANE COMPONENT OF ABC TRANSPORTER YHHJ-RELATED"/>
    <property type="match status" value="1"/>
</dbReference>
<evidence type="ECO:0000256" key="6">
    <source>
        <dbReference type="SAM" id="Phobius"/>
    </source>
</evidence>
<accession>A0ABW3JLT7</accession>
<reference evidence="9" key="1">
    <citation type="journal article" date="2019" name="Int. J. Syst. Evol. Microbiol.">
        <title>The Global Catalogue of Microorganisms (GCM) 10K type strain sequencing project: providing services to taxonomists for standard genome sequencing and annotation.</title>
        <authorList>
            <consortium name="The Broad Institute Genomics Platform"/>
            <consortium name="The Broad Institute Genome Sequencing Center for Infectious Disease"/>
            <person name="Wu L."/>
            <person name="Ma J."/>
        </authorList>
    </citation>
    <scope>NUCLEOTIDE SEQUENCE [LARGE SCALE GENOMIC DNA]</scope>
    <source>
        <strain evidence="9">CCUG 62414</strain>
    </source>
</reference>
<feature type="transmembrane region" description="Helical" evidence="6">
    <location>
        <begin position="294"/>
        <end position="318"/>
    </location>
</feature>
<dbReference type="SUPFAM" id="SSF53850">
    <property type="entry name" value="Periplasmic binding protein-like II"/>
    <property type="match status" value="1"/>
</dbReference>
<dbReference type="InterPro" id="IPR013525">
    <property type="entry name" value="ABC2_TM"/>
</dbReference>
<feature type="transmembrane region" description="Helical" evidence="6">
    <location>
        <begin position="180"/>
        <end position="201"/>
    </location>
</feature>
<keyword evidence="5 6" id="KW-0472">Membrane</keyword>